<evidence type="ECO:0008006" key="5">
    <source>
        <dbReference type="Google" id="ProtNLM"/>
    </source>
</evidence>
<dbReference type="EMBL" id="VWFC01000006">
    <property type="protein sequence ID" value="KAB1328394.1"/>
    <property type="molecule type" value="Genomic_DNA"/>
</dbReference>
<gene>
    <name evidence="2" type="ORF">F3B53_07200</name>
    <name evidence="1" type="ORF">F3B98_19950</name>
</gene>
<dbReference type="EMBL" id="VWFO01000030">
    <property type="protein sequence ID" value="KAA4662212.1"/>
    <property type="molecule type" value="Genomic_DNA"/>
</dbReference>
<evidence type="ECO:0000313" key="1">
    <source>
        <dbReference type="EMBL" id="KAA4662212.1"/>
    </source>
</evidence>
<accession>A0A5M5MXU9</accession>
<dbReference type="Proteomes" id="UP000435985">
    <property type="component" value="Unassembled WGS sequence"/>
</dbReference>
<proteinExistence type="predicted"/>
<evidence type="ECO:0000313" key="3">
    <source>
        <dbReference type="Proteomes" id="UP000375690"/>
    </source>
</evidence>
<organism evidence="1 4">
    <name type="scientific">Bacteroides ovatus</name>
    <dbReference type="NCBI Taxonomy" id="28116"/>
    <lineage>
        <taxon>Bacteria</taxon>
        <taxon>Pseudomonadati</taxon>
        <taxon>Bacteroidota</taxon>
        <taxon>Bacteroidia</taxon>
        <taxon>Bacteroidales</taxon>
        <taxon>Bacteroidaceae</taxon>
        <taxon>Bacteroides</taxon>
    </lineage>
</organism>
<evidence type="ECO:0000313" key="2">
    <source>
        <dbReference type="EMBL" id="KAB1328394.1"/>
    </source>
</evidence>
<dbReference type="RefSeq" id="WP_004310121.1">
    <property type="nucleotide sequence ID" value="NZ_CP103100.1"/>
</dbReference>
<reference evidence="3 4" key="1">
    <citation type="journal article" date="2019" name="Nat. Med.">
        <title>A library of human gut bacterial isolates paired with longitudinal multiomics data enables mechanistic microbiome research.</title>
        <authorList>
            <person name="Poyet M."/>
            <person name="Groussin M."/>
            <person name="Gibbons S.M."/>
            <person name="Avila-Pacheco J."/>
            <person name="Jiang X."/>
            <person name="Kearney S.M."/>
            <person name="Perrotta A.R."/>
            <person name="Berdy B."/>
            <person name="Zhao S."/>
            <person name="Lieberman T.D."/>
            <person name="Swanson P.K."/>
            <person name="Smith M."/>
            <person name="Roesemann S."/>
            <person name="Alexander J.E."/>
            <person name="Rich S.A."/>
            <person name="Livny J."/>
            <person name="Vlamakis H."/>
            <person name="Clish C."/>
            <person name="Bullock K."/>
            <person name="Deik A."/>
            <person name="Scott J."/>
            <person name="Pierce K.A."/>
            <person name="Xavier R.J."/>
            <person name="Alm E.J."/>
        </authorList>
    </citation>
    <scope>NUCLEOTIDE SEQUENCE [LARGE SCALE GENOMIC DNA]</scope>
    <source>
        <strain evidence="1 4">BIOML-A14</strain>
        <strain evidence="2 3">BIOML-A2</strain>
    </source>
</reference>
<protein>
    <recommendedName>
        <fullName evidence="5">Regulatory protein GemA</fullName>
    </recommendedName>
</protein>
<sequence length="144" mass="16573">MMEQKTKKPISKSLIKRLHIIYSAQGIDDEQKRAILLDLTDGRTNTTKELTYSEAMYLCGYLNGAKKENRDLTITEREIRRRRSAVLKRVQRIGIDTTDWGAVNAFCLDVRIAGKKFRELDGEELLLLIPKLESILKKKEDGGY</sequence>
<dbReference type="Proteomes" id="UP000375690">
    <property type="component" value="Unassembled WGS sequence"/>
</dbReference>
<comment type="caution">
    <text evidence="1">The sequence shown here is derived from an EMBL/GenBank/DDBJ whole genome shotgun (WGS) entry which is preliminary data.</text>
</comment>
<name>A0A5M5MXU9_BACOV</name>
<evidence type="ECO:0000313" key="4">
    <source>
        <dbReference type="Proteomes" id="UP000435985"/>
    </source>
</evidence>
<dbReference type="AlphaFoldDB" id="A0A5M5MXU9"/>